<dbReference type="InterPro" id="IPR056764">
    <property type="entry name" value="LbH_EIF2B3/5"/>
</dbReference>
<dbReference type="Proteomes" id="UP000757232">
    <property type="component" value="Unassembled WGS sequence"/>
</dbReference>
<comment type="function">
    <text evidence="8">Acts as a component of the translation initiation factor 2B (eIF2B) complex, which catalyzes the exchange of GDP for GTP on the eukaryotic initiation factor 2 (eIF2) complex gamma subunit. Its guanine nucleotide exchange factor activity is repressed when bound to eIF2 complex phosphorylated on the alpha subunit, thereby limiting the amount of methionyl-initiator methionine tRNA available to the ribosome and consequently global translation is repressed.</text>
</comment>
<dbReference type="GO" id="GO:0005829">
    <property type="term" value="C:cytosol"/>
    <property type="evidence" value="ECO:0007669"/>
    <property type="project" value="UniProtKB-SubCell"/>
</dbReference>
<keyword evidence="5" id="KW-0648">Protein biosynthesis</keyword>
<feature type="domain" description="Nucleotidyl transferase" evidence="11">
    <location>
        <begin position="317"/>
        <end position="454"/>
    </location>
</feature>
<feature type="compositionally biased region" description="Polar residues" evidence="10">
    <location>
        <begin position="613"/>
        <end position="623"/>
    </location>
</feature>
<dbReference type="InterPro" id="IPR036440">
    <property type="entry name" value="Peptidase_C15-like_sf"/>
</dbReference>
<dbReference type="Gene3D" id="3.40.630.20">
    <property type="entry name" value="Peptidase C15, pyroglutamyl peptidase I-like"/>
    <property type="match status" value="1"/>
</dbReference>
<gene>
    <name evidence="13" type="ORF">A7U60_g3345</name>
</gene>
<evidence type="ECO:0000256" key="2">
    <source>
        <dbReference type="ARBA" id="ARBA00007878"/>
    </source>
</evidence>
<comment type="subunit">
    <text evidence="9">Component of the translation initiation factor 2B (eIF2B) complex which is a heterodecamer of two sets of five different subunits: alpha, beta, gamma, delta and epsilon. Subunits alpha, beta and delta comprise a regulatory subcomplex and subunits epsilon and gamma comprise a catalytic subcomplex. Within the complex, the hexameric regulatory complex resides at the center, with the two heterodimeric catalytic subcomplexes bound on opposite sides.</text>
</comment>
<evidence type="ECO:0000256" key="7">
    <source>
        <dbReference type="ARBA" id="ARBA00044229"/>
    </source>
</evidence>
<organism evidence="13 14">
    <name type="scientific">Sanghuangporus baumii</name>
    <name type="common">Phellinus baumii</name>
    <dbReference type="NCBI Taxonomy" id="108892"/>
    <lineage>
        <taxon>Eukaryota</taxon>
        <taxon>Fungi</taxon>
        <taxon>Dikarya</taxon>
        <taxon>Basidiomycota</taxon>
        <taxon>Agaricomycotina</taxon>
        <taxon>Agaricomycetes</taxon>
        <taxon>Hymenochaetales</taxon>
        <taxon>Hymenochaetaceae</taxon>
        <taxon>Sanghuangporus</taxon>
    </lineage>
</organism>
<feature type="region of interest" description="Disordered" evidence="10">
    <location>
        <begin position="788"/>
        <end position="810"/>
    </location>
</feature>
<dbReference type="InterPro" id="IPR029044">
    <property type="entry name" value="Nucleotide-diphossugar_trans"/>
</dbReference>
<evidence type="ECO:0000256" key="5">
    <source>
        <dbReference type="ARBA" id="ARBA00022917"/>
    </source>
</evidence>
<reference evidence="13" key="1">
    <citation type="submission" date="2016-06" db="EMBL/GenBank/DDBJ databases">
        <title>Draft Genome sequence of the fungus Inonotus baumii.</title>
        <authorList>
            <person name="Zhu H."/>
            <person name="Lin W."/>
        </authorList>
    </citation>
    <scope>NUCLEOTIDE SEQUENCE</scope>
    <source>
        <strain evidence="13">821</strain>
    </source>
</reference>
<evidence type="ECO:0000256" key="10">
    <source>
        <dbReference type="SAM" id="MobiDB-lite"/>
    </source>
</evidence>
<evidence type="ECO:0000313" key="13">
    <source>
        <dbReference type="EMBL" id="OCB89455.1"/>
    </source>
</evidence>
<dbReference type="GO" id="GO:0002183">
    <property type="term" value="P:cytoplasmic translational initiation"/>
    <property type="evidence" value="ECO:0007669"/>
    <property type="project" value="TreeGrafter"/>
</dbReference>
<evidence type="ECO:0000256" key="8">
    <source>
        <dbReference type="ARBA" id="ARBA00045373"/>
    </source>
</evidence>
<evidence type="ECO:0000256" key="1">
    <source>
        <dbReference type="ARBA" id="ARBA00004514"/>
    </source>
</evidence>
<evidence type="ECO:0000313" key="14">
    <source>
        <dbReference type="Proteomes" id="UP000757232"/>
    </source>
</evidence>
<dbReference type="AlphaFoldDB" id="A0A9Q5I0J1"/>
<dbReference type="InterPro" id="IPR005835">
    <property type="entry name" value="NTP_transferase_dom"/>
</dbReference>
<dbReference type="SUPFAM" id="SSF53182">
    <property type="entry name" value="Pyrrolidone carboxyl peptidase (pyroglutamate aminopeptidase)"/>
    <property type="match status" value="1"/>
</dbReference>
<dbReference type="PANTHER" id="PTHR45989">
    <property type="entry name" value="TRANSLATION INITIATION FACTOR EIF-2B SUBUNIT GAMMA"/>
    <property type="match status" value="1"/>
</dbReference>
<dbReference type="SUPFAM" id="SSF53448">
    <property type="entry name" value="Nucleotide-diphospho-sugar transferases"/>
    <property type="match status" value="1"/>
</dbReference>
<feature type="region of interest" description="Disordered" evidence="10">
    <location>
        <begin position="600"/>
        <end position="634"/>
    </location>
</feature>
<feature type="domain" description="EIF2B subunit epsilon/gamma LbH" evidence="12">
    <location>
        <begin position="688"/>
        <end position="768"/>
    </location>
</feature>
<evidence type="ECO:0000256" key="9">
    <source>
        <dbReference type="ARBA" id="ARBA00046432"/>
    </source>
</evidence>
<accession>A0A9Q5I0J1</accession>
<dbReference type="GO" id="GO:0005851">
    <property type="term" value="C:eukaryotic translation initiation factor 2B complex"/>
    <property type="evidence" value="ECO:0007669"/>
    <property type="project" value="TreeGrafter"/>
</dbReference>
<dbReference type="OrthoDB" id="1733332at2759"/>
<evidence type="ECO:0000256" key="3">
    <source>
        <dbReference type="ARBA" id="ARBA00022490"/>
    </source>
</evidence>
<dbReference type="GO" id="GO:0005085">
    <property type="term" value="F:guanyl-nucleotide exchange factor activity"/>
    <property type="evidence" value="ECO:0007669"/>
    <property type="project" value="TreeGrafter"/>
</dbReference>
<comment type="similarity">
    <text evidence="2">Belongs to the eIF-2B gamma/epsilon subunits family.</text>
</comment>
<dbReference type="InterPro" id="IPR051960">
    <property type="entry name" value="eIF2B_gamma"/>
</dbReference>
<protein>
    <recommendedName>
        <fullName evidence="6">Translation initiation factor eIF2B subunit gamma</fullName>
    </recommendedName>
    <alternativeName>
        <fullName evidence="7">eIF2B GDP-GTP exchange factor subunit gamma</fullName>
    </alternativeName>
</protein>
<feature type="compositionally biased region" description="Acidic residues" evidence="10">
    <location>
        <begin position="795"/>
        <end position="810"/>
    </location>
</feature>
<evidence type="ECO:0000256" key="4">
    <source>
        <dbReference type="ARBA" id="ARBA00022540"/>
    </source>
</evidence>
<comment type="caution">
    <text evidence="13">The sequence shown here is derived from an EMBL/GenBank/DDBJ whole genome shotgun (WGS) entry which is preliminary data.</text>
</comment>
<sequence length="810" mass="88742">MPFQSNVYLTQRSKLYIQPFANYKINPSWLAVRPLHNVLLETSSPSEPVKLENQQVLTDPDDARPIHITSLLVPVTYDGVLSIVPKLHARPPLLPSPSNDGPELASFPIGPDPPADGYDLILHVGAGMTGNLRIEKLGHKLGYNVPDVDKKYAPVVHKNDERGDKDNKAGGLDAAEVFERARVTLGTQDESVRGFAQGYESFAGELETDIDIDALVQELRDSGVDTLEKKKRRRCKQAQMLGDISATSSITALSLRLGERGKKSRAKRPRSSLFIAHRSANRLAPSESALRIEGSANVSMMNFTETPSVQHPREFLAVVLAGFGNELQPLTSNYGDQPCPKALLPIGNKPMISYVLNWIEEAGLKDVLLICPTSHRDPISHHINSDPSSSSLSNLSIEIQTYDQSQDIPAGTANVLAHFASRMTSDFVLLPCDFLPPPSLRLETVLDKFRVEANTDGSIATALFFEQRPQESEKGKNTEEAWSPPISPMPVVYDVNSGTLLHLDTLDDQDRDGDELALRMCTLWAYPRTTLSTRLVDAHVYICRHAVLDALQMKKGHFDSFREEFLPWLCKVHTQRTKRQKYRKVLDPLTNTQTQTLALQHSTSYLPPPQKLKSPTSGESVETSSSADEGDDDAAPPSFRVGLVIHPSSRGFAARANNLLAYLELNRAALGTMAPPTHDPALRALIDPKANVTPDSLIGSSTRVGERSTVKRCAIGSHCIIGRNAKLIGCVLMEYCVIEEGAKLDGCILGKNTRVGTKAELVRCVTQAGFEVEAGGVYKHEKLEVSDWTAGADGSEGEVEDEEATSESDS</sequence>
<dbReference type="CDD" id="cd04652">
    <property type="entry name" value="LbH_eIF2B_gamma_C"/>
    <property type="match status" value="1"/>
</dbReference>
<dbReference type="GO" id="GO:0003743">
    <property type="term" value="F:translation initiation factor activity"/>
    <property type="evidence" value="ECO:0007669"/>
    <property type="project" value="UniProtKB-KW"/>
</dbReference>
<evidence type="ECO:0000259" key="12">
    <source>
        <dbReference type="Pfam" id="PF25084"/>
    </source>
</evidence>
<keyword evidence="3" id="KW-0963">Cytoplasm</keyword>
<keyword evidence="4" id="KW-0396">Initiation factor</keyword>
<dbReference type="Pfam" id="PF00483">
    <property type="entry name" value="NTP_transferase"/>
    <property type="match status" value="1"/>
</dbReference>
<evidence type="ECO:0000256" key="6">
    <source>
        <dbReference type="ARBA" id="ARBA00044196"/>
    </source>
</evidence>
<dbReference type="EMBL" id="LNZH02000155">
    <property type="protein sequence ID" value="OCB89455.1"/>
    <property type="molecule type" value="Genomic_DNA"/>
</dbReference>
<name>A0A9Q5I0J1_SANBA</name>
<comment type="subcellular location">
    <subcellularLocation>
        <location evidence="1">Cytoplasm</location>
        <location evidence="1">Cytosol</location>
    </subcellularLocation>
</comment>
<dbReference type="Pfam" id="PF25084">
    <property type="entry name" value="LbH_EIF2B"/>
    <property type="match status" value="1"/>
</dbReference>
<dbReference type="PANTHER" id="PTHR45989:SF1">
    <property type="entry name" value="TRANSLATION INITIATION FACTOR EIF-2B SUBUNIT GAMMA"/>
    <property type="match status" value="1"/>
</dbReference>
<proteinExistence type="inferred from homology"/>
<evidence type="ECO:0000259" key="11">
    <source>
        <dbReference type="Pfam" id="PF00483"/>
    </source>
</evidence>
<keyword evidence="14" id="KW-1185">Reference proteome</keyword>
<dbReference type="Gene3D" id="2.160.10.10">
    <property type="entry name" value="Hexapeptide repeat proteins"/>
    <property type="match status" value="1"/>
</dbReference>
<dbReference type="Gene3D" id="3.90.550.10">
    <property type="entry name" value="Spore Coat Polysaccharide Biosynthesis Protein SpsA, Chain A"/>
    <property type="match status" value="1"/>
</dbReference>